<proteinExistence type="predicted"/>
<feature type="region of interest" description="Disordered" evidence="1">
    <location>
        <begin position="259"/>
        <end position="291"/>
    </location>
</feature>
<feature type="compositionally biased region" description="Basic and acidic residues" evidence="1">
    <location>
        <begin position="11"/>
        <end position="20"/>
    </location>
</feature>
<gene>
    <name evidence="2" type="ORF">MVEN_02189600</name>
</gene>
<evidence type="ECO:0000256" key="1">
    <source>
        <dbReference type="SAM" id="MobiDB-lite"/>
    </source>
</evidence>
<dbReference type="AlphaFoldDB" id="A0A8H6X8I9"/>
<dbReference type="OrthoDB" id="73875at2759"/>
<keyword evidence="2" id="KW-0456">Lyase</keyword>
<sequence>MTAKMGARVGEAGEERARGFEEDDGASRCSGHGTRRWGSWRAGCSSLGYLERMRSCLAFDVKAISAEALTHVNFAFALISGCALSSFQVVGMASGDSDLLIGDWTFNDPPTQKNFHHGCVGREHQTTKWWPRPWPTCLCSPICRIRPASSWLRILQTLYKPLHNGSRGMSTMSYKRSANRPLGSRAPALINAFGAYLSKSRPQYQNFKDIQFQNIMAAGFGAAGDGIKDDTVAIQNFIQANTGCAIRFFEADVLCHHGQRPKVRKSTRSDPSSASGESPGCWRSRSQRHGY</sequence>
<evidence type="ECO:0000313" key="3">
    <source>
        <dbReference type="Proteomes" id="UP000620124"/>
    </source>
</evidence>
<dbReference type="GO" id="GO:0016829">
    <property type="term" value="F:lyase activity"/>
    <property type="evidence" value="ECO:0007669"/>
    <property type="project" value="UniProtKB-KW"/>
</dbReference>
<evidence type="ECO:0000313" key="2">
    <source>
        <dbReference type="EMBL" id="KAF7336407.1"/>
    </source>
</evidence>
<dbReference type="Gene3D" id="2.160.20.10">
    <property type="entry name" value="Single-stranded right-handed beta-helix, Pectin lyase-like"/>
    <property type="match status" value="1"/>
</dbReference>
<organism evidence="2 3">
    <name type="scientific">Mycena venus</name>
    <dbReference type="NCBI Taxonomy" id="2733690"/>
    <lineage>
        <taxon>Eukaryota</taxon>
        <taxon>Fungi</taxon>
        <taxon>Dikarya</taxon>
        <taxon>Basidiomycota</taxon>
        <taxon>Agaricomycotina</taxon>
        <taxon>Agaricomycetes</taxon>
        <taxon>Agaricomycetidae</taxon>
        <taxon>Agaricales</taxon>
        <taxon>Marasmiineae</taxon>
        <taxon>Mycenaceae</taxon>
        <taxon>Mycena</taxon>
    </lineage>
</organism>
<reference evidence="2" key="1">
    <citation type="submission" date="2020-05" db="EMBL/GenBank/DDBJ databases">
        <title>Mycena genomes resolve the evolution of fungal bioluminescence.</title>
        <authorList>
            <person name="Tsai I.J."/>
        </authorList>
    </citation>
    <scope>NUCLEOTIDE SEQUENCE</scope>
    <source>
        <strain evidence="2">CCC161011</strain>
    </source>
</reference>
<feature type="region of interest" description="Disordered" evidence="1">
    <location>
        <begin position="1"/>
        <end position="33"/>
    </location>
</feature>
<name>A0A8H6X8I9_9AGAR</name>
<accession>A0A8H6X8I9</accession>
<feature type="compositionally biased region" description="Low complexity" evidence="1">
    <location>
        <begin position="1"/>
        <end position="10"/>
    </location>
</feature>
<dbReference type="Proteomes" id="UP000620124">
    <property type="component" value="Unassembled WGS sequence"/>
</dbReference>
<keyword evidence="3" id="KW-1185">Reference proteome</keyword>
<dbReference type="InterPro" id="IPR012334">
    <property type="entry name" value="Pectin_lyas_fold"/>
</dbReference>
<dbReference type="EMBL" id="JACAZI010000023">
    <property type="protein sequence ID" value="KAF7336407.1"/>
    <property type="molecule type" value="Genomic_DNA"/>
</dbReference>
<protein>
    <submittedName>
        <fullName evidence="2">Pectin lyase fold/virulence factor</fullName>
    </submittedName>
</protein>
<comment type="caution">
    <text evidence="2">The sequence shown here is derived from an EMBL/GenBank/DDBJ whole genome shotgun (WGS) entry which is preliminary data.</text>
</comment>